<reference evidence="1" key="1">
    <citation type="journal article" date="2014" name="Int. J. Syst. Evol. Microbiol.">
        <title>Complete genome sequence of Corynebacterium casei LMG S-19264T (=DSM 44701T), isolated from a smear-ripened cheese.</title>
        <authorList>
            <consortium name="US DOE Joint Genome Institute (JGI-PGF)"/>
            <person name="Walter F."/>
            <person name="Albersmeier A."/>
            <person name="Kalinowski J."/>
            <person name="Ruckert C."/>
        </authorList>
    </citation>
    <scope>NUCLEOTIDE SEQUENCE</scope>
    <source>
        <strain evidence="1">JCM 19596</strain>
    </source>
</reference>
<proteinExistence type="predicted"/>
<keyword evidence="2" id="KW-1185">Reference proteome</keyword>
<evidence type="ECO:0000313" key="1">
    <source>
        <dbReference type="EMBL" id="GGL57946.1"/>
    </source>
</evidence>
<protein>
    <submittedName>
        <fullName evidence="1">Uncharacterized protein</fullName>
    </submittedName>
</protein>
<dbReference type="AlphaFoldDB" id="A0A830F330"/>
<organism evidence="1 2">
    <name type="scientific">Halocalculus aciditolerans</name>
    <dbReference type="NCBI Taxonomy" id="1383812"/>
    <lineage>
        <taxon>Archaea</taxon>
        <taxon>Methanobacteriati</taxon>
        <taxon>Methanobacteriota</taxon>
        <taxon>Stenosarchaea group</taxon>
        <taxon>Halobacteria</taxon>
        <taxon>Halobacteriales</taxon>
        <taxon>Halobacteriaceae</taxon>
        <taxon>Halocalculus</taxon>
    </lineage>
</organism>
<evidence type="ECO:0000313" key="2">
    <source>
        <dbReference type="Proteomes" id="UP000607197"/>
    </source>
</evidence>
<reference evidence="1" key="2">
    <citation type="submission" date="2020-09" db="EMBL/GenBank/DDBJ databases">
        <authorList>
            <person name="Sun Q."/>
            <person name="Ohkuma M."/>
        </authorList>
    </citation>
    <scope>NUCLEOTIDE SEQUENCE</scope>
    <source>
        <strain evidence="1">JCM 19596</strain>
    </source>
</reference>
<sequence>MGLETNTQVRELATVENASGDSVQPASDDFVHWTDTGRNVKDDPVHLGVRAPDRADVVTVHVADWDGSGTVTLHFCDEEFNPVTSRGASDNPDYESDGTTDVFIETSVASPYLKVDVEDTSGNENKPNVSVYAR</sequence>
<dbReference type="RefSeq" id="WP_188977552.1">
    <property type="nucleotide sequence ID" value="NZ_BMPG01000002.1"/>
</dbReference>
<accession>A0A830F330</accession>
<name>A0A830F330_9EURY</name>
<dbReference type="Proteomes" id="UP000607197">
    <property type="component" value="Unassembled WGS sequence"/>
</dbReference>
<gene>
    <name evidence="1" type="ORF">GCM10009039_15180</name>
</gene>
<dbReference type="EMBL" id="BMPG01000002">
    <property type="protein sequence ID" value="GGL57946.1"/>
    <property type="molecule type" value="Genomic_DNA"/>
</dbReference>
<comment type="caution">
    <text evidence="1">The sequence shown here is derived from an EMBL/GenBank/DDBJ whole genome shotgun (WGS) entry which is preliminary data.</text>
</comment>